<dbReference type="InterPro" id="IPR036390">
    <property type="entry name" value="WH_DNA-bd_sf"/>
</dbReference>
<evidence type="ECO:0000313" key="6">
    <source>
        <dbReference type="Proteomes" id="UP000433181"/>
    </source>
</evidence>
<sequence>MFMNELTGAFEAVLFASGEPVSMESLKEILGIDAENVRELAAAYSKQLEERGSGLQLQQVAGGWQLVTKAQYFHYVERLSEERDKRLSPAAMETLSIVAFKQPITKQEIEHIRGVRIEKIMSKLLEMELIRELGRKDTIGRPILYGTTDTFLQCFGLNDISDLPELPEADRSILEHEQLDLFADLPEQEAGEQ</sequence>
<keyword evidence="4" id="KW-0131">Cell cycle</keyword>
<name>A0A6I2UC86_9FIRM</name>
<reference evidence="5 6" key="1">
    <citation type="submission" date="2019-08" db="EMBL/GenBank/DDBJ databases">
        <title>In-depth cultivation of the pig gut microbiome towards novel bacterial diversity and tailored functional studies.</title>
        <authorList>
            <person name="Wylensek D."/>
            <person name="Hitch T.C.A."/>
            <person name="Clavel T."/>
        </authorList>
    </citation>
    <scope>NUCLEOTIDE SEQUENCE [LARGE SCALE GENOMIC DNA]</scope>
    <source>
        <strain evidence="5 6">WCA-693-APC-5D-A</strain>
    </source>
</reference>
<gene>
    <name evidence="5" type="primary">scpB</name>
    <name evidence="5" type="ORF">FYJ84_08990</name>
</gene>
<evidence type="ECO:0000256" key="4">
    <source>
        <dbReference type="ARBA" id="ARBA00023306"/>
    </source>
</evidence>
<dbReference type="GO" id="GO:0051304">
    <property type="term" value="P:chromosome separation"/>
    <property type="evidence" value="ECO:0007669"/>
    <property type="project" value="InterPro"/>
</dbReference>
<dbReference type="EMBL" id="VUNR01000017">
    <property type="protein sequence ID" value="MSU09118.1"/>
    <property type="molecule type" value="Genomic_DNA"/>
</dbReference>
<protein>
    <submittedName>
        <fullName evidence="5">SMC-Scp complex subunit ScpB</fullName>
    </submittedName>
</protein>
<comment type="caution">
    <text evidence="5">The sequence shown here is derived from an EMBL/GenBank/DDBJ whole genome shotgun (WGS) entry which is preliminary data.</text>
</comment>
<dbReference type="RefSeq" id="WP_154407286.1">
    <property type="nucleotide sequence ID" value="NZ_JBJDWX010000082.1"/>
</dbReference>
<keyword evidence="2" id="KW-0132">Cell division</keyword>
<dbReference type="PANTHER" id="PTHR34298:SF2">
    <property type="entry name" value="SEGREGATION AND CONDENSATION PROTEIN B"/>
    <property type="match status" value="1"/>
</dbReference>
<keyword evidence="6" id="KW-1185">Reference proteome</keyword>
<organism evidence="5 6">
    <name type="scientific">Anaerovibrio slackiae</name>
    <dbReference type="NCBI Taxonomy" id="2652309"/>
    <lineage>
        <taxon>Bacteria</taxon>
        <taxon>Bacillati</taxon>
        <taxon>Bacillota</taxon>
        <taxon>Negativicutes</taxon>
        <taxon>Selenomonadales</taxon>
        <taxon>Selenomonadaceae</taxon>
        <taxon>Anaerovibrio</taxon>
    </lineage>
</organism>
<evidence type="ECO:0000313" key="5">
    <source>
        <dbReference type="EMBL" id="MSU09118.1"/>
    </source>
</evidence>
<dbReference type="SUPFAM" id="SSF46785">
    <property type="entry name" value="Winged helix' DNA-binding domain"/>
    <property type="match status" value="2"/>
</dbReference>
<evidence type="ECO:0000256" key="3">
    <source>
        <dbReference type="ARBA" id="ARBA00022829"/>
    </source>
</evidence>
<dbReference type="InterPro" id="IPR036388">
    <property type="entry name" value="WH-like_DNA-bd_sf"/>
</dbReference>
<dbReference type="InterPro" id="IPR005234">
    <property type="entry name" value="ScpB_csome_segregation"/>
</dbReference>
<dbReference type="Proteomes" id="UP000433181">
    <property type="component" value="Unassembled WGS sequence"/>
</dbReference>
<dbReference type="GeneID" id="96779052"/>
<accession>A0A6I2UC86</accession>
<dbReference type="AlphaFoldDB" id="A0A6I2UC86"/>
<dbReference type="Gene3D" id="1.10.10.10">
    <property type="entry name" value="Winged helix-like DNA-binding domain superfamily/Winged helix DNA-binding domain"/>
    <property type="match status" value="2"/>
</dbReference>
<dbReference type="Pfam" id="PF04079">
    <property type="entry name" value="SMC_ScpB"/>
    <property type="match status" value="1"/>
</dbReference>
<dbReference type="PIRSF" id="PIRSF019345">
    <property type="entry name" value="ScpB"/>
    <property type="match status" value="1"/>
</dbReference>
<evidence type="ECO:0000256" key="2">
    <source>
        <dbReference type="ARBA" id="ARBA00022618"/>
    </source>
</evidence>
<dbReference type="GO" id="GO:0051301">
    <property type="term" value="P:cell division"/>
    <property type="evidence" value="ECO:0007669"/>
    <property type="project" value="UniProtKB-KW"/>
</dbReference>
<dbReference type="PANTHER" id="PTHR34298">
    <property type="entry name" value="SEGREGATION AND CONDENSATION PROTEIN B"/>
    <property type="match status" value="1"/>
</dbReference>
<proteinExistence type="predicted"/>
<dbReference type="NCBIfam" id="TIGR00281">
    <property type="entry name" value="SMC-Scp complex subunit ScpB"/>
    <property type="match status" value="1"/>
</dbReference>
<evidence type="ECO:0000256" key="1">
    <source>
        <dbReference type="ARBA" id="ARBA00022490"/>
    </source>
</evidence>
<keyword evidence="1" id="KW-0963">Cytoplasm</keyword>
<keyword evidence="3" id="KW-0159">Chromosome partition</keyword>